<dbReference type="Gene3D" id="2.40.50.100">
    <property type="match status" value="1"/>
</dbReference>
<evidence type="ECO:0000313" key="5">
    <source>
        <dbReference type="Proteomes" id="UP000005307"/>
    </source>
</evidence>
<dbReference type="eggNOG" id="COG0845">
    <property type="taxonomic scope" value="Bacteria"/>
</dbReference>
<dbReference type="KEGG" id="oat:OAN307_63p00530"/>
<dbReference type="AlphaFoldDB" id="M9RKB0"/>
<evidence type="ECO:0000256" key="1">
    <source>
        <dbReference type="ARBA" id="ARBA00009477"/>
    </source>
</evidence>
<dbReference type="RefSeq" id="WP_015493512.1">
    <property type="nucleotide sequence ID" value="NC_020907.1"/>
</dbReference>
<dbReference type="GO" id="GO:1990281">
    <property type="term" value="C:efflux pump complex"/>
    <property type="evidence" value="ECO:0007669"/>
    <property type="project" value="TreeGrafter"/>
</dbReference>
<geneLocation type="plasmid" evidence="4 5">
    <name>pOA307_63</name>
</geneLocation>
<dbReference type="SUPFAM" id="SSF111369">
    <property type="entry name" value="HlyD-like secretion proteins"/>
    <property type="match status" value="1"/>
</dbReference>
<accession>M9RKB0</accession>
<dbReference type="InterPro" id="IPR006143">
    <property type="entry name" value="RND_pump_MFP"/>
</dbReference>
<feature type="transmembrane region" description="Helical" evidence="3">
    <location>
        <begin position="20"/>
        <end position="43"/>
    </location>
</feature>
<sequence>MAKFNTEPKLYKRVLKRLGILTGTGIVIGGCVVATISATSLIADRANAVDAPAPVPLISVAAVPAQLLDGYDVQRSFAGLTEANRSVSVSFEQGGTVDQILVDEGDIVSQGDVLAILDTGLLDAERHTLGATRSAVSVRLELAITTQQRHLALRNSGNISQQSVDEADAAVNDLTAQLAQVDAQLATLDVRVAKSQITAPFDGQIATRAIDEGTALSAGVPVVTILESGSVLFRVGVDPRLADTLEVGSRHRVEVSGQTHDVILESVRPDLDPQTRTRTLVFSFDGESPTLRQAGVLNLTQRISQSGFSLPLTALKEGVRGLWTVQALVPDDAGSFRVQSEAIEIIHADEARVFVRGTLQDGVQIVEGGTHRLVSGQLVRLLDGSV</sequence>
<evidence type="ECO:0000256" key="3">
    <source>
        <dbReference type="SAM" id="Phobius"/>
    </source>
</evidence>
<dbReference type="Proteomes" id="UP000005307">
    <property type="component" value="Plasmid pOA307_63"/>
</dbReference>
<keyword evidence="3" id="KW-0472">Membrane</keyword>
<proteinExistence type="inferred from homology"/>
<feature type="coiled-coil region" evidence="2">
    <location>
        <begin position="164"/>
        <end position="191"/>
    </location>
</feature>
<dbReference type="Gene3D" id="2.40.30.170">
    <property type="match status" value="1"/>
</dbReference>
<dbReference type="Gene3D" id="1.10.287.470">
    <property type="entry name" value="Helix hairpin bin"/>
    <property type="match status" value="1"/>
</dbReference>
<dbReference type="PANTHER" id="PTHR30469">
    <property type="entry name" value="MULTIDRUG RESISTANCE PROTEIN MDTA"/>
    <property type="match status" value="1"/>
</dbReference>
<evidence type="ECO:0000313" key="4">
    <source>
        <dbReference type="EMBL" id="AGI70270.1"/>
    </source>
</evidence>
<keyword evidence="4" id="KW-0614">Plasmid</keyword>
<dbReference type="PANTHER" id="PTHR30469:SF11">
    <property type="entry name" value="BLL4320 PROTEIN"/>
    <property type="match status" value="1"/>
</dbReference>
<comment type="similarity">
    <text evidence="1">Belongs to the membrane fusion protein (MFP) (TC 8.A.1) family.</text>
</comment>
<protein>
    <submittedName>
        <fullName evidence="4">RND-family efflux transporter MFP component</fullName>
    </submittedName>
</protein>
<evidence type="ECO:0000256" key="2">
    <source>
        <dbReference type="SAM" id="Coils"/>
    </source>
</evidence>
<reference evidence="4 5" key="1">
    <citation type="journal article" date="2013" name="PLoS ONE">
        <title>Poles Apart: Arctic and Antarctic Octadecabacter strains Share High Genome Plasticity and a New Type of Xanthorhodopsin.</title>
        <authorList>
            <person name="Vollmers J."/>
            <person name="Voget S."/>
            <person name="Dietrich S."/>
            <person name="Gollnow K."/>
            <person name="Smits M."/>
            <person name="Meyer K."/>
            <person name="Brinkhoff T."/>
            <person name="Simon M."/>
            <person name="Daniel R."/>
        </authorList>
    </citation>
    <scope>NUCLEOTIDE SEQUENCE [LARGE SCALE GENOMIC DNA]</scope>
    <source>
        <strain evidence="4 5">307</strain>
        <plasmid evidence="4">pOA307_63</plasmid>
    </source>
</reference>
<dbReference type="OrthoDB" id="9813967at2"/>
<keyword evidence="3" id="KW-1133">Transmembrane helix</keyword>
<dbReference type="EMBL" id="CP003741">
    <property type="protein sequence ID" value="AGI70270.1"/>
    <property type="molecule type" value="Genomic_DNA"/>
</dbReference>
<dbReference type="Gene3D" id="2.40.420.20">
    <property type="match status" value="1"/>
</dbReference>
<gene>
    <name evidence="4" type="ORF">OAN307_63p00530</name>
</gene>
<name>M9RKB0_9RHOB</name>
<dbReference type="HOGENOM" id="CLU_018816_1_0_5"/>
<dbReference type="PROSITE" id="PS51257">
    <property type="entry name" value="PROKAR_LIPOPROTEIN"/>
    <property type="match status" value="1"/>
</dbReference>
<keyword evidence="3" id="KW-0812">Transmembrane</keyword>
<keyword evidence="5" id="KW-1185">Reference proteome</keyword>
<keyword evidence="2" id="KW-0175">Coiled coil</keyword>
<organism evidence="4 5">
    <name type="scientific">Octadecabacter antarcticus 307</name>
    <dbReference type="NCBI Taxonomy" id="391626"/>
    <lineage>
        <taxon>Bacteria</taxon>
        <taxon>Pseudomonadati</taxon>
        <taxon>Pseudomonadota</taxon>
        <taxon>Alphaproteobacteria</taxon>
        <taxon>Rhodobacterales</taxon>
        <taxon>Roseobacteraceae</taxon>
        <taxon>Octadecabacter</taxon>
    </lineage>
</organism>
<dbReference type="GO" id="GO:0015562">
    <property type="term" value="F:efflux transmembrane transporter activity"/>
    <property type="evidence" value="ECO:0007669"/>
    <property type="project" value="TreeGrafter"/>
</dbReference>
<dbReference type="NCBIfam" id="TIGR01730">
    <property type="entry name" value="RND_mfp"/>
    <property type="match status" value="1"/>
</dbReference>